<dbReference type="EMBL" id="QRTC01000005">
    <property type="protein sequence ID" value="RGQ43709.1"/>
    <property type="molecule type" value="Genomic_DNA"/>
</dbReference>
<dbReference type="SMART" id="SM01321">
    <property type="entry name" value="Y1_Tnp"/>
    <property type="match status" value="1"/>
</dbReference>
<sequence>MVFAAKYRCKVLFGEKRREIGKILRQLCEWKKVTIIETEVCPNHIHILLEIPSKIAVSSFVGYLKGKSSLMIYEQFPNLKYKDRNRDFGCRGYYVDTVGKNVKKIEEYIQNQLEEDRMDEQLTKENF</sequence>
<dbReference type="Gene3D" id="3.30.70.1290">
    <property type="entry name" value="Transposase IS200-like"/>
    <property type="match status" value="1"/>
</dbReference>
<organism evidence="2 3">
    <name type="scientific">[Clostridium] leptum</name>
    <dbReference type="NCBI Taxonomy" id="1535"/>
    <lineage>
        <taxon>Bacteria</taxon>
        <taxon>Bacillati</taxon>
        <taxon>Bacillota</taxon>
        <taxon>Clostridia</taxon>
        <taxon>Eubacteriales</taxon>
        <taxon>Oscillospiraceae</taxon>
        <taxon>Oscillospiraceae incertae sedis</taxon>
    </lineage>
</organism>
<dbReference type="AlphaFoldDB" id="A0A412B0A7"/>
<evidence type="ECO:0000259" key="1">
    <source>
        <dbReference type="SMART" id="SM01321"/>
    </source>
</evidence>
<accession>A0A412B0A7</accession>
<dbReference type="PANTHER" id="PTHR33360">
    <property type="entry name" value="TRANSPOSASE FOR INSERTION SEQUENCE ELEMENT IS200"/>
    <property type="match status" value="1"/>
</dbReference>
<dbReference type="Pfam" id="PF01797">
    <property type="entry name" value="Y1_Tnp"/>
    <property type="match status" value="1"/>
</dbReference>
<dbReference type="PANTHER" id="PTHR33360:SF2">
    <property type="entry name" value="TRANSPOSASE FOR INSERTION SEQUENCE ELEMENT IS200"/>
    <property type="match status" value="1"/>
</dbReference>
<reference evidence="2 3" key="1">
    <citation type="submission" date="2018-08" db="EMBL/GenBank/DDBJ databases">
        <title>A genome reference for cultivated species of the human gut microbiota.</title>
        <authorList>
            <person name="Zou Y."/>
            <person name="Xue W."/>
            <person name="Luo G."/>
        </authorList>
    </citation>
    <scope>NUCLEOTIDE SEQUENCE [LARGE SCALE GENOMIC DNA]</scope>
    <source>
        <strain evidence="2 3">AF28-26</strain>
    </source>
</reference>
<dbReference type="GO" id="GO:0003677">
    <property type="term" value="F:DNA binding"/>
    <property type="evidence" value="ECO:0007669"/>
    <property type="project" value="InterPro"/>
</dbReference>
<feature type="domain" description="Transposase IS200-like" evidence="1">
    <location>
        <begin position="2"/>
        <end position="112"/>
    </location>
</feature>
<evidence type="ECO:0000313" key="3">
    <source>
        <dbReference type="Proteomes" id="UP000284751"/>
    </source>
</evidence>
<dbReference type="NCBIfam" id="NF033573">
    <property type="entry name" value="transpos_IS200"/>
    <property type="match status" value="1"/>
</dbReference>
<proteinExistence type="predicted"/>
<comment type="caution">
    <text evidence="2">The sequence shown here is derived from an EMBL/GenBank/DDBJ whole genome shotgun (WGS) entry which is preliminary data.</text>
</comment>
<dbReference type="SUPFAM" id="SSF143422">
    <property type="entry name" value="Transposase IS200-like"/>
    <property type="match status" value="1"/>
</dbReference>
<dbReference type="GO" id="GO:0006313">
    <property type="term" value="P:DNA transposition"/>
    <property type="evidence" value="ECO:0007669"/>
    <property type="project" value="InterPro"/>
</dbReference>
<gene>
    <name evidence="2" type="primary">tnpA</name>
    <name evidence="2" type="ORF">DWY99_02665</name>
</gene>
<dbReference type="Proteomes" id="UP000284751">
    <property type="component" value="Unassembled WGS sequence"/>
</dbReference>
<dbReference type="GO" id="GO:0004803">
    <property type="term" value="F:transposase activity"/>
    <property type="evidence" value="ECO:0007669"/>
    <property type="project" value="InterPro"/>
</dbReference>
<name>A0A412B0A7_9FIRM</name>
<dbReference type="InterPro" id="IPR002686">
    <property type="entry name" value="Transposase_17"/>
</dbReference>
<evidence type="ECO:0000313" key="2">
    <source>
        <dbReference type="EMBL" id="RGQ43709.1"/>
    </source>
</evidence>
<protein>
    <submittedName>
        <fullName evidence="2">IS200/IS605 family transposase</fullName>
    </submittedName>
</protein>
<dbReference type="InterPro" id="IPR036515">
    <property type="entry name" value="Transposase_17_sf"/>
</dbReference>